<dbReference type="Pfam" id="PF00096">
    <property type="entry name" value="zf-C2H2"/>
    <property type="match status" value="2"/>
</dbReference>
<dbReference type="PROSITE" id="PS50157">
    <property type="entry name" value="ZINC_FINGER_C2H2_2"/>
    <property type="match status" value="3"/>
</dbReference>
<gene>
    <name evidence="7" type="ORF">NLS_LOCUS9337</name>
</gene>
<evidence type="ECO:0000313" key="8">
    <source>
        <dbReference type="Proteomes" id="UP000277928"/>
    </source>
</evidence>
<evidence type="ECO:0000256" key="3">
    <source>
        <dbReference type="ARBA" id="ARBA00022833"/>
    </source>
</evidence>
<dbReference type="AlphaFoldDB" id="A0A3P7K1W9"/>
<dbReference type="GO" id="GO:0008270">
    <property type="term" value="F:zinc ion binding"/>
    <property type="evidence" value="ECO:0007669"/>
    <property type="project" value="UniProtKB-KW"/>
</dbReference>
<dbReference type="FunFam" id="3.30.160.60:FF:000446">
    <property type="entry name" value="Zinc finger protein"/>
    <property type="match status" value="1"/>
</dbReference>
<dbReference type="FunFam" id="3.30.160.60:FF:002343">
    <property type="entry name" value="Zinc finger protein 33A"/>
    <property type="match status" value="1"/>
</dbReference>
<feature type="region of interest" description="Disordered" evidence="5">
    <location>
        <begin position="262"/>
        <end position="288"/>
    </location>
</feature>
<keyword evidence="2 4" id="KW-0863">Zinc-finger</keyword>
<sequence length="545" mass="61436">MDFASFTAAALRGSAVLPRESFDSYWITNASVQFGLKSVKCTFRFETSFADAEDESGALVNDDNRHTVYILWVSSCEDPSLLYSCRMDSKIDKVALRYGQRTPSILKNMIEGANVPSDDPRFTMINLIGEQEMGLFIRLCIAPGDGPSALRLALRTPSAAEWKNHLLMFIQNLQNDLWKERWQRELLEKDALSMKSQIAQVGYILMERKRGWLEKELEMLYAVMQQQNPTQPLKVINETENPLPKREESLLQPLPTVSAAQVTDADESSKFNDDVVPSKRSTLSSSLTSSLPLKSGPILKKKRTIRNKDALASDDLLMGVASLLSCAVCPDEVTLQDQDGIKEHFINQHLDGERGRCRACTEEVKSGDMLSHMKAHLVKKYACEFCGKKGRKHYLKAHIRVHTGERPYKCDKCPRRFADSSTFRRHQLIHTGEKRYSCPVCGRCIARKDNVKTHLRSHVKCRVSAVVSEMSVEESVKTISNSESEAAAWMETLLNSLTTKMERSAVTVQPLDSPTSVENNEDQNLLGDFNLLESIKEDEEVSDKC</sequence>
<dbReference type="SMART" id="SM00355">
    <property type="entry name" value="ZnF_C2H2"/>
    <property type="match status" value="5"/>
</dbReference>
<keyword evidence="3" id="KW-0862">Zinc</keyword>
<dbReference type="OrthoDB" id="3437960at2759"/>
<feature type="compositionally biased region" description="Basic and acidic residues" evidence="5">
    <location>
        <begin position="267"/>
        <end position="277"/>
    </location>
</feature>
<dbReference type="PANTHER" id="PTHR23235">
    <property type="entry name" value="KRUEPPEL-LIKE TRANSCRIPTION FACTOR"/>
    <property type="match status" value="1"/>
</dbReference>
<evidence type="ECO:0000256" key="5">
    <source>
        <dbReference type="SAM" id="MobiDB-lite"/>
    </source>
</evidence>
<feature type="domain" description="C2H2-type" evidence="6">
    <location>
        <begin position="436"/>
        <end position="463"/>
    </location>
</feature>
<evidence type="ECO:0000313" key="7">
    <source>
        <dbReference type="EMBL" id="VDM91482.1"/>
    </source>
</evidence>
<dbReference type="GO" id="GO:0005634">
    <property type="term" value="C:nucleus"/>
    <property type="evidence" value="ECO:0007669"/>
    <property type="project" value="UniProtKB-ARBA"/>
</dbReference>
<dbReference type="STRING" id="42156.A0A3P7K1W9"/>
<feature type="domain" description="C2H2-type" evidence="6">
    <location>
        <begin position="381"/>
        <end position="407"/>
    </location>
</feature>
<dbReference type="OMA" id="CIARKDN"/>
<dbReference type="Proteomes" id="UP000277928">
    <property type="component" value="Unassembled WGS sequence"/>
</dbReference>
<keyword evidence="1" id="KW-0479">Metal-binding</keyword>
<evidence type="ECO:0000256" key="1">
    <source>
        <dbReference type="ARBA" id="ARBA00022723"/>
    </source>
</evidence>
<feature type="domain" description="C2H2-type" evidence="6">
    <location>
        <begin position="408"/>
        <end position="435"/>
    </location>
</feature>
<dbReference type="Gene3D" id="3.30.160.60">
    <property type="entry name" value="Classic Zinc Finger"/>
    <property type="match status" value="3"/>
</dbReference>
<dbReference type="EMBL" id="UYRX01001514">
    <property type="protein sequence ID" value="VDM91482.1"/>
    <property type="molecule type" value="Genomic_DNA"/>
</dbReference>
<evidence type="ECO:0000259" key="6">
    <source>
        <dbReference type="PROSITE" id="PS50157"/>
    </source>
</evidence>
<name>A0A3P7K1W9_LITSI</name>
<dbReference type="GO" id="GO:0000122">
    <property type="term" value="P:negative regulation of transcription by RNA polymerase II"/>
    <property type="evidence" value="ECO:0007669"/>
    <property type="project" value="UniProtKB-ARBA"/>
</dbReference>
<proteinExistence type="predicted"/>
<reference evidence="7 8" key="1">
    <citation type="submission" date="2018-08" db="EMBL/GenBank/DDBJ databases">
        <authorList>
            <person name="Laetsch R D."/>
            <person name="Stevens L."/>
            <person name="Kumar S."/>
            <person name="Blaxter L. M."/>
        </authorList>
    </citation>
    <scope>NUCLEOTIDE SEQUENCE [LARGE SCALE GENOMIC DNA]</scope>
</reference>
<organism evidence="7 8">
    <name type="scientific">Litomosoides sigmodontis</name>
    <name type="common">Filarial nematode worm</name>
    <dbReference type="NCBI Taxonomy" id="42156"/>
    <lineage>
        <taxon>Eukaryota</taxon>
        <taxon>Metazoa</taxon>
        <taxon>Ecdysozoa</taxon>
        <taxon>Nematoda</taxon>
        <taxon>Chromadorea</taxon>
        <taxon>Rhabditida</taxon>
        <taxon>Spirurina</taxon>
        <taxon>Spiruromorpha</taxon>
        <taxon>Filarioidea</taxon>
        <taxon>Onchocercidae</taxon>
        <taxon>Litomosoides</taxon>
    </lineage>
</organism>
<evidence type="ECO:0000256" key="4">
    <source>
        <dbReference type="PROSITE-ProRule" id="PRU00042"/>
    </source>
</evidence>
<dbReference type="InterPro" id="IPR013087">
    <property type="entry name" value="Znf_C2H2_type"/>
</dbReference>
<accession>A0A3P7K1W9</accession>
<protein>
    <recommendedName>
        <fullName evidence="6">C2H2-type domain-containing protein</fullName>
    </recommendedName>
</protein>
<keyword evidence="8" id="KW-1185">Reference proteome</keyword>
<feature type="compositionally biased region" description="Low complexity" evidence="5">
    <location>
        <begin position="278"/>
        <end position="288"/>
    </location>
</feature>
<dbReference type="InterPro" id="IPR036236">
    <property type="entry name" value="Znf_C2H2_sf"/>
</dbReference>
<evidence type="ECO:0000256" key="2">
    <source>
        <dbReference type="ARBA" id="ARBA00022771"/>
    </source>
</evidence>
<dbReference type="PROSITE" id="PS00028">
    <property type="entry name" value="ZINC_FINGER_C2H2_1"/>
    <property type="match status" value="2"/>
</dbReference>
<dbReference type="SUPFAM" id="SSF57667">
    <property type="entry name" value="beta-beta-alpha zinc fingers"/>
    <property type="match status" value="1"/>
</dbReference>